<evidence type="ECO:0000256" key="1">
    <source>
        <dbReference type="SAM" id="SignalP"/>
    </source>
</evidence>
<organism evidence="3 4">
    <name type="scientific">Undibacterium nitidum</name>
    <dbReference type="NCBI Taxonomy" id="2762298"/>
    <lineage>
        <taxon>Bacteria</taxon>
        <taxon>Pseudomonadati</taxon>
        <taxon>Pseudomonadota</taxon>
        <taxon>Betaproteobacteria</taxon>
        <taxon>Burkholderiales</taxon>
        <taxon>Oxalobacteraceae</taxon>
        <taxon>Undibacterium</taxon>
    </lineage>
</organism>
<dbReference type="InterPro" id="IPR025282">
    <property type="entry name" value="DUF4214"/>
</dbReference>
<feature type="domain" description="DUF4214" evidence="2">
    <location>
        <begin position="109"/>
        <end position="148"/>
    </location>
</feature>
<dbReference type="Pfam" id="PF13946">
    <property type="entry name" value="DUF4214"/>
    <property type="match status" value="2"/>
</dbReference>
<keyword evidence="4" id="KW-1185">Reference proteome</keyword>
<dbReference type="AlphaFoldDB" id="A0A923HVH0"/>
<reference evidence="3" key="1">
    <citation type="submission" date="2020-08" db="EMBL/GenBank/DDBJ databases">
        <title>Novel species isolated from subtropical streams in China.</title>
        <authorList>
            <person name="Lu H."/>
        </authorList>
    </citation>
    <scope>NUCLEOTIDE SEQUENCE</scope>
    <source>
        <strain evidence="3">LX22W</strain>
    </source>
</reference>
<feature type="domain" description="DUF4214" evidence="2">
    <location>
        <begin position="156"/>
        <end position="211"/>
    </location>
</feature>
<sequence>MKKLTTLFFCAFTLCLTACGGNTDQTKPSAAYAMPPAAPAASTQSFAGPRSNYAIRNTAAGFVVTEIATSKVTSIPSNITNLNFSDATINLQIAKKASAISANDLQKLEELYVAFFNRVPDANGLSYWIDQLAAGATINQIADNFYRAALLFPTETGYNANMSTADFIKIIYKNVLGRTSVDQAGLDYWTSSLNSGKESRSSLVATILYSAHTFKGDSTYGYVADLLDNKIAIANYFAVQQGMGYLNDADSITIGMKIAAAVTNYEFINAKKLILVGNDASADIFSTPLILTPDVAQLLRNAQACPDGMSSDPNSSTCVKGAALGASTFGNTVCNLSVTDEGTISLVIGANAYKLKKPYNVNYLKSTPIASTPAAFILNFMATDYGSTTGQSITINMKSPGMKAYSQTPSLTAEVKFISDFSKNASCTFPLPN</sequence>
<evidence type="ECO:0000313" key="3">
    <source>
        <dbReference type="EMBL" id="MBC3880856.1"/>
    </source>
</evidence>
<evidence type="ECO:0000313" key="4">
    <source>
        <dbReference type="Proteomes" id="UP000627446"/>
    </source>
</evidence>
<accession>A0A923HVH0</accession>
<protein>
    <submittedName>
        <fullName evidence="3">DUF4214 domain-containing protein</fullName>
    </submittedName>
</protein>
<dbReference type="Proteomes" id="UP000627446">
    <property type="component" value="Unassembled WGS sequence"/>
</dbReference>
<feature type="signal peptide" evidence="1">
    <location>
        <begin position="1"/>
        <end position="20"/>
    </location>
</feature>
<dbReference type="Gene3D" id="1.10.3130.20">
    <property type="entry name" value="Phycobilisome linker domain"/>
    <property type="match status" value="1"/>
</dbReference>
<comment type="caution">
    <text evidence="3">The sequence shown here is derived from an EMBL/GenBank/DDBJ whole genome shotgun (WGS) entry which is preliminary data.</text>
</comment>
<dbReference type="RefSeq" id="WP_186914671.1">
    <property type="nucleotide sequence ID" value="NZ_JACOFZ010000001.1"/>
</dbReference>
<evidence type="ECO:0000259" key="2">
    <source>
        <dbReference type="Pfam" id="PF13946"/>
    </source>
</evidence>
<proteinExistence type="predicted"/>
<name>A0A923HVH0_9BURK</name>
<gene>
    <name evidence="3" type="ORF">H8K36_05690</name>
</gene>
<dbReference type="EMBL" id="JACOFZ010000001">
    <property type="protein sequence ID" value="MBC3880856.1"/>
    <property type="molecule type" value="Genomic_DNA"/>
</dbReference>
<feature type="chain" id="PRO_5037716354" evidence="1">
    <location>
        <begin position="21"/>
        <end position="433"/>
    </location>
</feature>
<dbReference type="InterPro" id="IPR038255">
    <property type="entry name" value="PBS_linker_sf"/>
</dbReference>
<keyword evidence="1" id="KW-0732">Signal</keyword>